<dbReference type="PANTHER" id="PTHR13799">
    <property type="entry name" value="NGG1 INTERACTING FACTOR 3"/>
    <property type="match status" value="1"/>
</dbReference>
<dbReference type="Gene3D" id="1.10.10.60">
    <property type="entry name" value="Homeodomain-like"/>
    <property type="match status" value="2"/>
</dbReference>
<dbReference type="GO" id="GO:0046872">
    <property type="term" value="F:metal ion binding"/>
    <property type="evidence" value="ECO:0007669"/>
    <property type="project" value="UniProtKB-KW"/>
</dbReference>
<keyword evidence="5" id="KW-0539">Nucleus</keyword>
<evidence type="ECO:0000259" key="8">
    <source>
        <dbReference type="Pfam" id="PF03221"/>
    </source>
</evidence>
<proteinExistence type="inferred from homology"/>
<dbReference type="InterPro" id="IPR006600">
    <property type="entry name" value="HTH_CenpB_DNA-bd_dom"/>
</dbReference>
<dbReference type="InterPro" id="IPR009057">
    <property type="entry name" value="Homeodomain-like_sf"/>
</dbReference>
<dbReference type="EMBL" id="OD564871">
    <property type="protein sequence ID" value="CAD7440076.1"/>
    <property type="molecule type" value="Genomic_DNA"/>
</dbReference>
<organism evidence="10">
    <name type="scientific">Timema bartmani</name>
    <dbReference type="NCBI Taxonomy" id="61472"/>
    <lineage>
        <taxon>Eukaryota</taxon>
        <taxon>Metazoa</taxon>
        <taxon>Ecdysozoa</taxon>
        <taxon>Arthropoda</taxon>
        <taxon>Hexapoda</taxon>
        <taxon>Insecta</taxon>
        <taxon>Pterygota</taxon>
        <taxon>Neoptera</taxon>
        <taxon>Polyneoptera</taxon>
        <taxon>Phasmatodea</taxon>
        <taxon>Timematodea</taxon>
        <taxon>Timematoidea</taxon>
        <taxon>Timematidae</taxon>
        <taxon>Timema</taxon>
    </lineage>
</organism>
<evidence type="ECO:0000259" key="9">
    <source>
        <dbReference type="Pfam" id="PF04218"/>
    </source>
</evidence>
<dbReference type="Pfam" id="PF04218">
    <property type="entry name" value="CENP-B_N"/>
    <property type="match status" value="1"/>
</dbReference>
<sequence length="206" mass="23460">MSGKRTFLTLMKKYEFKQEVDEKKITKTKIARQHGIPKSTLFMILKTRVEILNAVQKEGHNLKAKNFKVVTHVNLDQVMLEWFSQHRVKNVPINEPMMQRKADEFSLSAEDPDDPPPVDTNSKPGPYTEQQPGLSTAPSSAPPDFHLAVRRGTVAEISPRLHERLIATCLENRVALYSPHTSWDVVKDGVNDWLARAFGECYSHIL</sequence>
<feature type="region of interest" description="Disordered" evidence="7">
    <location>
        <begin position="104"/>
        <end position="142"/>
    </location>
</feature>
<comment type="subcellular location">
    <subcellularLocation>
        <location evidence="1">Nucleus</location>
    </subcellularLocation>
</comment>
<reference evidence="10" key="1">
    <citation type="submission" date="2020-11" db="EMBL/GenBank/DDBJ databases">
        <authorList>
            <person name="Tran Van P."/>
        </authorList>
    </citation>
    <scope>NUCLEOTIDE SEQUENCE</scope>
</reference>
<evidence type="ECO:0000256" key="3">
    <source>
        <dbReference type="ARBA" id="ARBA00019069"/>
    </source>
</evidence>
<dbReference type="InterPro" id="IPR002678">
    <property type="entry name" value="DUF34/NIF3"/>
</dbReference>
<accession>A0A7R9ERW3</accession>
<gene>
    <name evidence="10" type="ORF">TBIB3V08_LOCUS2604</name>
</gene>
<evidence type="ECO:0000256" key="2">
    <source>
        <dbReference type="ARBA" id="ARBA00006964"/>
    </source>
</evidence>
<dbReference type="InterPro" id="IPR036069">
    <property type="entry name" value="DUF34/NIF3_sf"/>
</dbReference>
<dbReference type="GO" id="GO:0005634">
    <property type="term" value="C:nucleus"/>
    <property type="evidence" value="ECO:0007669"/>
    <property type="project" value="UniProtKB-SubCell"/>
</dbReference>
<evidence type="ECO:0000256" key="5">
    <source>
        <dbReference type="ARBA" id="ARBA00023242"/>
    </source>
</evidence>
<dbReference type="AlphaFoldDB" id="A0A7R9ERW3"/>
<dbReference type="SUPFAM" id="SSF102705">
    <property type="entry name" value="NIF3 (NGG1p interacting factor 3)-like"/>
    <property type="match status" value="1"/>
</dbReference>
<dbReference type="InterPro" id="IPR007889">
    <property type="entry name" value="HTH_Psq"/>
</dbReference>
<feature type="binding site" evidence="6">
    <location>
        <position position="184"/>
    </location>
    <ligand>
        <name>a divalent metal cation</name>
        <dbReference type="ChEBI" id="CHEBI:60240"/>
        <label>1</label>
    </ligand>
</feature>
<evidence type="ECO:0000256" key="1">
    <source>
        <dbReference type="ARBA" id="ARBA00004123"/>
    </source>
</evidence>
<dbReference type="Pfam" id="PF01784">
    <property type="entry name" value="DUF34_NIF3"/>
    <property type="match status" value="1"/>
</dbReference>
<protein>
    <recommendedName>
        <fullName evidence="3">NIF3-like protein 1</fullName>
    </recommendedName>
</protein>
<evidence type="ECO:0000313" key="10">
    <source>
        <dbReference type="EMBL" id="CAD7440076.1"/>
    </source>
</evidence>
<comment type="similarity">
    <text evidence="2">Belongs to the GTP cyclohydrolase I type 2/NIF3 family.</text>
</comment>
<dbReference type="GO" id="GO:0005739">
    <property type="term" value="C:mitochondrion"/>
    <property type="evidence" value="ECO:0007669"/>
    <property type="project" value="TreeGrafter"/>
</dbReference>
<dbReference type="GO" id="GO:0003677">
    <property type="term" value="F:DNA binding"/>
    <property type="evidence" value="ECO:0007669"/>
    <property type="project" value="UniProtKB-KW"/>
</dbReference>
<dbReference type="SUPFAM" id="SSF46689">
    <property type="entry name" value="Homeodomain-like"/>
    <property type="match status" value="1"/>
</dbReference>
<evidence type="ECO:0000256" key="6">
    <source>
        <dbReference type="PIRSR" id="PIRSR602678-1"/>
    </source>
</evidence>
<dbReference type="PANTHER" id="PTHR13799:SF13">
    <property type="entry name" value="NIF3-LIKE PROTEIN 1"/>
    <property type="match status" value="1"/>
</dbReference>
<feature type="domain" description="HTH psq-type" evidence="9">
    <location>
        <begin position="4"/>
        <end position="53"/>
    </location>
</feature>
<feature type="domain" description="HTH CENPB-type" evidence="8">
    <location>
        <begin position="75"/>
        <end position="118"/>
    </location>
</feature>
<evidence type="ECO:0000256" key="7">
    <source>
        <dbReference type="SAM" id="MobiDB-lite"/>
    </source>
</evidence>
<dbReference type="Gene3D" id="3.40.1390.30">
    <property type="entry name" value="NIF3 (NGG1p interacting factor 3)-like"/>
    <property type="match status" value="1"/>
</dbReference>
<feature type="compositionally biased region" description="Polar residues" evidence="7">
    <location>
        <begin position="119"/>
        <end position="139"/>
    </location>
</feature>
<keyword evidence="4" id="KW-0238">DNA-binding</keyword>
<keyword evidence="6" id="KW-0479">Metal-binding</keyword>
<evidence type="ECO:0000256" key="4">
    <source>
        <dbReference type="ARBA" id="ARBA00023125"/>
    </source>
</evidence>
<dbReference type="Pfam" id="PF03221">
    <property type="entry name" value="HTH_Tnp_Tc5"/>
    <property type="match status" value="1"/>
</dbReference>
<name>A0A7R9ERW3_9NEOP</name>